<dbReference type="SUPFAM" id="SSF51445">
    <property type="entry name" value="(Trans)glycosidases"/>
    <property type="match status" value="1"/>
</dbReference>
<dbReference type="GO" id="GO:0009506">
    <property type="term" value="C:plasmodesma"/>
    <property type="evidence" value="ECO:0007669"/>
    <property type="project" value="UniProtKB-ARBA"/>
</dbReference>
<comment type="subcellular location">
    <subcellularLocation>
        <location evidence="1">Cell membrane</location>
        <topology evidence="1">Lipid-anchor</topology>
        <topology evidence="1">GPI-anchor</topology>
    </subcellularLocation>
</comment>
<dbReference type="SMART" id="SM00768">
    <property type="entry name" value="X8"/>
    <property type="match status" value="1"/>
</dbReference>
<reference evidence="14 15" key="1">
    <citation type="submission" date="2020-04" db="EMBL/GenBank/DDBJ databases">
        <title>Plant Genome Project.</title>
        <authorList>
            <person name="Zhang R.-G."/>
        </authorList>
    </citation>
    <scope>NUCLEOTIDE SEQUENCE [LARGE SCALE GENOMIC DNA]</scope>
    <source>
        <strain evidence="14">YNK0</strain>
        <tissue evidence="14">Leaf</tissue>
    </source>
</reference>
<dbReference type="Gene3D" id="1.20.58.1040">
    <property type="match status" value="1"/>
</dbReference>
<evidence type="ECO:0000256" key="7">
    <source>
        <dbReference type="ARBA" id="ARBA00023136"/>
    </source>
</evidence>
<dbReference type="InterPro" id="IPR000490">
    <property type="entry name" value="Glyco_hydro_17"/>
</dbReference>
<evidence type="ECO:0000259" key="13">
    <source>
        <dbReference type="SMART" id="SM00768"/>
    </source>
</evidence>
<evidence type="ECO:0000256" key="4">
    <source>
        <dbReference type="ARBA" id="ARBA00022622"/>
    </source>
</evidence>
<dbReference type="GO" id="GO:0098552">
    <property type="term" value="C:side of membrane"/>
    <property type="evidence" value="ECO:0007669"/>
    <property type="project" value="UniProtKB-KW"/>
</dbReference>
<dbReference type="GO" id="GO:0005975">
    <property type="term" value="P:carbohydrate metabolic process"/>
    <property type="evidence" value="ECO:0007669"/>
    <property type="project" value="InterPro"/>
</dbReference>
<evidence type="ECO:0000256" key="11">
    <source>
        <dbReference type="RuleBase" id="RU004335"/>
    </source>
</evidence>
<dbReference type="PANTHER" id="PTHR31044:SF140">
    <property type="entry name" value="EXPRESSED PROTEIN"/>
    <property type="match status" value="1"/>
</dbReference>
<keyword evidence="7" id="KW-0472">Membrane</keyword>
<evidence type="ECO:0000256" key="2">
    <source>
        <dbReference type="ARBA" id="ARBA00008773"/>
    </source>
</evidence>
<evidence type="ECO:0000313" key="15">
    <source>
        <dbReference type="Proteomes" id="UP000655225"/>
    </source>
</evidence>
<name>A0A834ZS11_TETSI</name>
<comment type="similarity">
    <text evidence="2 11">Belongs to the glycosyl hydrolase 17 family.</text>
</comment>
<dbReference type="GO" id="GO:0004553">
    <property type="term" value="F:hydrolase activity, hydrolyzing O-glycosyl compounds"/>
    <property type="evidence" value="ECO:0007669"/>
    <property type="project" value="InterPro"/>
</dbReference>
<accession>A0A834ZS11</accession>
<dbReference type="PANTHER" id="PTHR31044">
    <property type="entry name" value="BETA-1,3 GLUCANASE"/>
    <property type="match status" value="1"/>
</dbReference>
<dbReference type="Pfam" id="PF07983">
    <property type="entry name" value="X8"/>
    <property type="match status" value="1"/>
</dbReference>
<feature type="signal peptide" evidence="12">
    <location>
        <begin position="1"/>
        <end position="16"/>
    </location>
</feature>
<dbReference type="FunFam" id="1.20.58.1040:FF:000001">
    <property type="entry name" value="Glucan endo-1,3-beta-glucosidase 4"/>
    <property type="match status" value="1"/>
</dbReference>
<proteinExistence type="inferred from homology"/>
<dbReference type="EMBL" id="JABCRI010000002">
    <property type="protein sequence ID" value="KAF8410213.1"/>
    <property type="molecule type" value="Genomic_DNA"/>
</dbReference>
<keyword evidence="6" id="KW-0378">Hydrolase</keyword>
<dbReference type="OrthoDB" id="421038at2759"/>
<sequence length="461" mass="49815">MLKMVCFVLLIGLSDAGQESVKLLNLHDPSPVVLQALSYTGVPVAVSVSKGDLDEVSSSVLMAESWVRTHVLSSFPATKITTIVVGNTVLCNREYEEKWGLVLPSVKNIYYSLVRWGLEKEIKVSAAFSTDCLNPYSATYRDDLAERVVKPLLDFIQKSNSTYSINPSLDFSPSLSDEAINMVSAHSESMKKLGFFNMKEINVVISSPKEKKPMNRKLSFMNSKLLDPYPARPTPLPELIPSPIRSSIGVSVPAHASKTPLPPLVGIAPPPSSSFSFAPEGPPVVVPSNPPEVLAPSSPPEVLVPSYPPDVPILPPCIAADTGAPTPETGEEKGIWCVAKPSVPADTLQEAMDYACGKGGADCGEIMPSGSCYYPDTAVAHASYAFNSYWQKNKNNGGTCGFGGTAMLINSDPKEKRNLLLKIWVPLVFSTVSSLSAEEVVRETFFWGCFATFVHVFLIPK</sequence>
<gene>
    <name evidence="14" type="ORF">HHK36_002735</name>
</gene>
<feature type="chain" id="PRO_5032979261" description="X8 domain-containing protein" evidence="12">
    <location>
        <begin position="17"/>
        <end position="461"/>
    </location>
</feature>
<keyword evidence="3" id="KW-1003">Cell membrane</keyword>
<keyword evidence="10" id="KW-0326">Glycosidase</keyword>
<feature type="domain" description="X8" evidence="13">
    <location>
        <begin position="335"/>
        <end position="419"/>
    </location>
</feature>
<evidence type="ECO:0000256" key="12">
    <source>
        <dbReference type="SAM" id="SignalP"/>
    </source>
</evidence>
<dbReference type="GO" id="GO:0005886">
    <property type="term" value="C:plasma membrane"/>
    <property type="evidence" value="ECO:0007669"/>
    <property type="project" value="UniProtKB-SubCell"/>
</dbReference>
<dbReference type="OMA" id="HALVRWG"/>
<evidence type="ECO:0000256" key="9">
    <source>
        <dbReference type="ARBA" id="ARBA00023180"/>
    </source>
</evidence>
<keyword evidence="8" id="KW-1015">Disulfide bond</keyword>
<keyword evidence="4" id="KW-0336">GPI-anchor</keyword>
<dbReference type="InterPro" id="IPR044788">
    <property type="entry name" value="X8_dom_prot"/>
</dbReference>
<dbReference type="AlphaFoldDB" id="A0A834ZS11"/>
<comment type="caution">
    <text evidence="14">The sequence shown here is derived from an EMBL/GenBank/DDBJ whole genome shotgun (WGS) entry which is preliminary data.</text>
</comment>
<keyword evidence="9" id="KW-0325">Glycoprotein</keyword>
<keyword evidence="4" id="KW-0449">Lipoprotein</keyword>
<dbReference type="Proteomes" id="UP000655225">
    <property type="component" value="Unassembled WGS sequence"/>
</dbReference>
<evidence type="ECO:0000256" key="1">
    <source>
        <dbReference type="ARBA" id="ARBA00004609"/>
    </source>
</evidence>
<dbReference type="Pfam" id="PF00332">
    <property type="entry name" value="Glyco_hydro_17"/>
    <property type="match status" value="1"/>
</dbReference>
<dbReference type="InterPro" id="IPR012946">
    <property type="entry name" value="X8"/>
</dbReference>
<evidence type="ECO:0000256" key="10">
    <source>
        <dbReference type="ARBA" id="ARBA00023295"/>
    </source>
</evidence>
<dbReference type="Gene3D" id="3.20.20.80">
    <property type="entry name" value="Glycosidases"/>
    <property type="match status" value="1"/>
</dbReference>
<evidence type="ECO:0000256" key="8">
    <source>
        <dbReference type="ARBA" id="ARBA00023157"/>
    </source>
</evidence>
<dbReference type="InterPro" id="IPR017853">
    <property type="entry name" value="GH"/>
</dbReference>
<evidence type="ECO:0000256" key="6">
    <source>
        <dbReference type="ARBA" id="ARBA00022801"/>
    </source>
</evidence>
<protein>
    <recommendedName>
        <fullName evidence="13">X8 domain-containing protein</fullName>
    </recommendedName>
</protein>
<evidence type="ECO:0000256" key="5">
    <source>
        <dbReference type="ARBA" id="ARBA00022729"/>
    </source>
</evidence>
<organism evidence="14 15">
    <name type="scientific">Tetracentron sinense</name>
    <name type="common">Spur-leaf</name>
    <dbReference type="NCBI Taxonomy" id="13715"/>
    <lineage>
        <taxon>Eukaryota</taxon>
        <taxon>Viridiplantae</taxon>
        <taxon>Streptophyta</taxon>
        <taxon>Embryophyta</taxon>
        <taxon>Tracheophyta</taxon>
        <taxon>Spermatophyta</taxon>
        <taxon>Magnoliopsida</taxon>
        <taxon>Trochodendrales</taxon>
        <taxon>Trochodendraceae</taxon>
        <taxon>Tetracentron</taxon>
    </lineage>
</organism>
<evidence type="ECO:0000256" key="3">
    <source>
        <dbReference type="ARBA" id="ARBA00022475"/>
    </source>
</evidence>
<evidence type="ECO:0000313" key="14">
    <source>
        <dbReference type="EMBL" id="KAF8410213.1"/>
    </source>
</evidence>
<keyword evidence="15" id="KW-1185">Reference proteome</keyword>
<keyword evidence="5 12" id="KW-0732">Signal</keyword>